<dbReference type="RefSeq" id="WP_344714842.1">
    <property type="nucleotide sequence ID" value="NZ_BAAAWH010000001.1"/>
</dbReference>
<keyword evidence="1" id="KW-1133">Transmembrane helix</keyword>
<name>A0ABV5T374_9MICO</name>
<gene>
    <name evidence="3" type="ORF">ACFFPJ_14490</name>
</gene>
<organism evidence="3 4">
    <name type="scientific">Microbacterium terregens</name>
    <dbReference type="NCBI Taxonomy" id="69363"/>
    <lineage>
        <taxon>Bacteria</taxon>
        <taxon>Bacillati</taxon>
        <taxon>Actinomycetota</taxon>
        <taxon>Actinomycetes</taxon>
        <taxon>Micrococcales</taxon>
        <taxon>Microbacteriaceae</taxon>
        <taxon>Microbacterium</taxon>
    </lineage>
</organism>
<protein>
    <submittedName>
        <fullName evidence="3">DUF58 domain-containing protein</fullName>
    </submittedName>
</protein>
<dbReference type="InterPro" id="IPR002881">
    <property type="entry name" value="DUF58"/>
</dbReference>
<evidence type="ECO:0000256" key="1">
    <source>
        <dbReference type="SAM" id="Phobius"/>
    </source>
</evidence>
<keyword evidence="4" id="KW-1185">Reference proteome</keyword>
<evidence type="ECO:0000259" key="2">
    <source>
        <dbReference type="Pfam" id="PF01882"/>
    </source>
</evidence>
<evidence type="ECO:0000313" key="3">
    <source>
        <dbReference type="EMBL" id="MFB9647005.1"/>
    </source>
</evidence>
<keyword evidence="1" id="KW-0472">Membrane</keyword>
<proteinExistence type="predicted"/>
<dbReference type="EMBL" id="JBHMBE010000004">
    <property type="protein sequence ID" value="MFB9647005.1"/>
    <property type="molecule type" value="Genomic_DNA"/>
</dbReference>
<dbReference type="Pfam" id="PF01882">
    <property type="entry name" value="DUF58"/>
    <property type="match status" value="1"/>
</dbReference>
<dbReference type="Proteomes" id="UP001589611">
    <property type="component" value="Unassembled WGS sequence"/>
</dbReference>
<comment type="caution">
    <text evidence="3">The sequence shown here is derived from an EMBL/GenBank/DDBJ whole genome shotgun (WGS) entry which is preliminary data.</text>
</comment>
<feature type="domain" description="DUF58" evidence="2">
    <location>
        <begin position="205"/>
        <end position="247"/>
    </location>
</feature>
<dbReference type="PROSITE" id="PS51257">
    <property type="entry name" value="PROKAR_LIPOPROTEIN"/>
    <property type="match status" value="1"/>
</dbReference>
<feature type="transmembrane region" description="Helical" evidence="1">
    <location>
        <begin position="7"/>
        <end position="27"/>
    </location>
</feature>
<reference evidence="3 4" key="1">
    <citation type="submission" date="2024-09" db="EMBL/GenBank/DDBJ databases">
        <authorList>
            <person name="Sun Q."/>
            <person name="Mori K."/>
        </authorList>
    </citation>
    <scope>NUCLEOTIDE SEQUENCE [LARGE SCALE GENOMIC DNA]</scope>
    <source>
        <strain evidence="3 4">JCM 1342</strain>
    </source>
</reference>
<accession>A0ABV5T374</accession>
<feature type="transmembrane region" description="Helical" evidence="1">
    <location>
        <begin position="33"/>
        <end position="53"/>
    </location>
</feature>
<dbReference type="PANTHER" id="PTHR34351">
    <property type="entry name" value="SLR1927 PROTEIN-RELATED"/>
    <property type="match status" value="1"/>
</dbReference>
<sequence>MRRLWPLTARGTGALILAVACFIIANEVGIVELMYFGILLIAVLAASVVSLYLTRRSETVSRSLSPDAATVGRDALVTVRVGVRTALPTAPGTWRDTVPKGLTANAQGVFPALSSGLRGAERIIELSYVATGTRRGIHPLGPLQVTSKDPFGLARRTTMFGERTKVTVAPSVIDLPALSNFAGEAGGTLHTTNNQLGQGADNLIARPYVPGDSMRRIHWRATAHRDELMVRQEEQESTPEATVVMDRGVLRFSPEAMQAPGTDAGFEAAVSACVSVVTRLVHDGYGVEVIDSDGSMLAERIDGGDMTEVEGLVNHFATVTARRDEHLGKLVRVFAGVMTGPVVLIVGRFDPADADIIAPVAHHSTLPLLLAVTPVGDSLERAADLGWHTALIEPDGDLAASWSGAADRGVSHALR</sequence>
<evidence type="ECO:0000313" key="4">
    <source>
        <dbReference type="Proteomes" id="UP001589611"/>
    </source>
</evidence>
<keyword evidence="1" id="KW-0812">Transmembrane</keyword>
<dbReference type="PANTHER" id="PTHR34351:SF1">
    <property type="entry name" value="SLR1927 PROTEIN"/>
    <property type="match status" value="1"/>
</dbReference>